<sequence length="49" mass="5628">MQQLKFRLGELVELPQSYVGGIESGERNISLEIFQKILKGNQFSFRIKG</sequence>
<dbReference type="Pfam" id="PF01381">
    <property type="entry name" value="HTH_3"/>
    <property type="match status" value="1"/>
</dbReference>
<dbReference type="Gene3D" id="1.10.260.40">
    <property type="entry name" value="lambda repressor-like DNA-binding domains"/>
    <property type="match status" value="1"/>
</dbReference>
<dbReference type="CDD" id="cd00093">
    <property type="entry name" value="HTH_XRE"/>
    <property type="match status" value="1"/>
</dbReference>
<name>A0A383RB58_PAEAL</name>
<evidence type="ECO:0000259" key="1">
    <source>
        <dbReference type="PROSITE" id="PS50943"/>
    </source>
</evidence>
<dbReference type="InterPro" id="IPR010982">
    <property type="entry name" value="Lambda_DNA-bd_dom_sf"/>
</dbReference>
<dbReference type="InterPro" id="IPR001387">
    <property type="entry name" value="Cro/C1-type_HTH"/>
</dbReference>
<gene>
    <name evidence="2" type="ORF">PBLR_12455</name>
</gene>
<dbReference type="GO" id="GO:0003677">
    <property type="term" value="F:DNA binding"/>
    <property type="evidence" value="ECO:0007669"/>
    <property type="project" value="InterPro"/>
</dbReference>
<dbReference type="PROSITE" id="PS50943">
    <property type="entry name" value="HTH_CROC1"/>
    <property type="match status" value="1"/>
</dbReference>
<protein>
    <recommendedName>
        <fullName evidence="1">HTH cro/C1-type domain-containing protein</fullName>
    </recommendedName>
</protein>
<dbReference type="AlphaFoldDB" id="A0A383RB58"/>
<feature type="domain" description="HTH cro/C1-type" evidence="1">
    <location>
        <begin position="8"/>
        <end position="39"/>
    </location>
</feature>
<dbReference type="RefSeq" id="WP_138185988.1">
    <property type="nucleotide sequence ID" value="NZ_LS992241.1"/>
</dbReference>
<reference evidence="3" key="1">
    <citation type="submission" date="2018-08" db="EMBL/GenBank/DDBJ databases">
        <authorList>
            <person name="Chevrot R."/>
        </authorList>
    </citation>
    <scope>NUCLEOTIDE SEQUENCE [LARGE SCALE GENOMIC DNA]</scope>
</reference>
<organism evidence="2 3">
    <name type="scientific">Paenibacillus alvei</name>
    <name type="common">Bacillus alvei</name>
    <dbReference type="NCBI Taxonomy" id="44250"/>
    <lineage>
        <taxon>Bacteria</taxon>
        <taxon>Bacillati</taxon>
        <taxon>Bacillota</taxon>
        <taxon>Bacilli</taxon>
        <taxon>Bacillales</taxon>
        <taxon>Paenibacillaceae</taxon>
        <taxon>Paenibacillus</taxon>
    </lineage>
</organism>
<dbReference type="SUPFAM" id="SSF47413">
    <property type="entry name" value="lambda repressor-like DNA-binding domains"/>
    <property type="match status" value="1"/>
</dbReference>
<evidence type="ECO:0000313" key="2">
    <source>
        <dbReference type="EMBL" id="SYX84033.1"/>
    </source>
</evidence>
<accession>A0A383RB58</accession>
<dbReference type="EMBL" id="LS992241">
    <property type="protein sequence ID" value="SYX84033.1"/>
    <property type="molecule type" value="Genomic_DNA"/>
</dbReference>
<dbReference type="Proteomes" id="UP000304148">
    <property type="component" value="Chromosome"/>
</dbReference>
<evidence type="ECO:0000313" key="3">
    <source>
        <dbReference type="Proteomes" id="UP000304148"/>
    </source>
</evidence>
<proteinExistence type="predicted"/>